<dbReference type="EMBL" id="JACHCF010000018">
    <property type="protein sequence ID" value="MBB5624068.1"/>
    <property type="molecule type" value="Genomic_DNA"/>
</dbReference>
<dbReference type="GO" id="GO:0006508">
    <property type="term" value="P:proteolysis"/>
    <property type="evidence" value="ECO:0007669"/>
    <property type="project" value="InterPro"/>
</dbReference>
<comment type="caution">
    <text evidence="3">The sequence shown here is derived from an EMBL/GenBank/DDBJ whole genome shotgun (WGS) entry which is preliminary data.</text>
</comment>
<proteinExistence type="predicted"/>
<evidence type="ECO:0000313" key="3">
    <source>
        <dbReference type="EMBL" id="MBB5624068.1"/>
    </source>
</evidence>
<dbReference type="RefSeq" id="WP_183870130.1">
    <property type="nucleotide sequence ID" value="NZ_JACHCF010000018.1"/>
</dbReference>
<dbReference type="InterPro" id="IPR005151">
    <property type="entry name" value="Tail-specific_protease"/>
</dbReference>
<gene>
    <name evidence="3" type="ORF">HDE69_005165</name>
</gene>
<keyword evidence="1" id="KW-0732">Signal</keyword>
<accession>A0A7W9DMA6</accession>
<dbReference type="Gene3D" id="3.90.226.10">
    <property type="entry name" value="2-enoyl-CoA Hydratase, Chain A, domain 1"/>
    <property type="match status" value="1"/>
</dbReference>
<sequence length="475" mass="54128">MKKIFILTLILLPFLSKAQSCGCSENLKYIIERIKNNYVGYKDKVNATNQERFNNFTDSLLKVASISNTNDCKNIYVKWLSFFKDGHMGISAFKAGNASKDEIRAYFSKAEKTSWNERDFDEYLLRNEAKLDGIEGYWNFVLNTYKMGIVKDSNKNDEFIGFICKADSVYWTPGQIKFRIRKVNDSYNVIYIRALDHQENIPPIVVSKDLIDFGNFGKWVKGKILKNNPEAIAALMPKISPSFNVLDKETNLLVIPSFAIRYKKSVDSILEQNKVLLEKSKHLIIDIRNNPGGLVRTFENILPYIYTNPIYSSGYSILATADNIKDGYENDEPDLPEAYKKEVIEEVKKLKEHVGELYPVYPADTLKFDHVLKNPKRISILMNRNNKSASELFILKAEQSKKVTLFGENSAGAVDYVEAVSAQMPCKFYSLSYPAVRSDSVDTHPLDNIGIAPKVAIPGNVKDWVEFARTYTPDL</sequence>
<feature type="chain" id="PRO_5030640998" description="Tail specific protease domain-containing protein" evidence="1">
    <location>
        <begin position="19"/>
        <end position="475"/>
    </location>
</feature>
<feature type="domain" description="Tail specific protease" evidence="2">
    <location>
        <begin position="253"/>
        <end position="421"/>
    </location>
</feature>
<evidence type="ECO:0000313" key="4">
    <source>
        <dbReference type="Proteomes" id="UP000537718"/>
    </source>
</evidence>
<reference evidence="3 4" key="1">
    <citation type="submission" date="2020-08" db="EMBL/GenBank/DDBJ databases">
        <title>Genomic Encyclopedia of Type Strains, Phase IV (KMG-V): Genome sequencing to study the core and pangenomes of soil and plant-associated prokaryotes.</title>
        <authorList>
            <person name="Whitman W."/>
        </authorList>
    </citation>
    <scope>NUCLEOTIDE SEQUENCE [LARGE SCALE GENOMIC DNA]</scope>
    <source>
        <strain evidence="3 4">MP7CTX6</strain>
    </source>
</reference>
<dbReference type="InterPro" id="IPR029045">
    <property type="entry name" value="ClpP/crotonase-like_dom_sf"/>
</dbReference>
<evidence type="ECO:0000259" key="2">
    <source>
        <dbReference type="Pfam" id="PF03572"/>
    </source>
</evidence>
<feature type="signal peptide" evidence="1">
    <location>
        <begin position="1"/>
        <end position="18"/>
    </location>
</feature>
<dbReference type="AlphaFoldDB" id="A0A7W9DMA6"/>
<dbReference type="Pfam" id="PF03572">
    <property type="entry name" value="Peptidase_S41"/>
    <property type="match status" value="1"/>
</dbReference>
<name>A0A7W9DMA6_9SPHI</name>
<dbReference type="Proteomes" id="UP000537718">
    <property type="component" value="Unassembled WGS sequence"/>
</dbReference>
<evidence type="ECO:0000256" key="1">
    <source>
        <dbReference type="SAM" id="SignalP"/>
    </source>
</evidence>
<organism evidence="3 4">
    <name type="scientific">Pedobacter cryoconitis</name>
    <dbReference type="NCBI Taxonomy" id="188932"/>
    <lineage>
        <taxon>Bacteria</taxon>
        <taxon>Pseudomonadati</taxon>
        <taxon>Bacteroidota</taxon>
        <taxon>Sphingobacteriia</taxon>
        <taxon>Sphingobacteriales</taxon>
        <taxon>Sphingobacteriaceae</taxon>
        <taxon>Pedobacter</taxon>
    </lineage>
</organism>
<protein>
    <recommendedName>
        <fullName evidence="2">Tail specific protease domain-containing protein</fullName>
    </recommendedName>
</protein>
<dbReference type="GO" id="GO:0008236">
    <property type="term" value="F:serine-type peptidase activity"/>
    <property type="evidence" value="ECO:0007669"/>
    <property type="project" value="InterPro"/>
</dbReference>
<dbReference type="SUPFAM" id="SSF52096">
    <property type="entry name" value="ClpP/crotonase"/>
    <property type="match status" value="1"/>
</dbReference>